<sequence length="138" mass="15734">MGIRVPVQIDINTWILEWFTCEDPMELRFFAKHCGRYGKLEIIFENKLVDPEHVDAGCFSDGTTCWGCVIQNQYEVIPLLACREEDISSDPLMAEPLGVLQLAISRQLKKLMNLLEELAKVVGSKTWLGCPSIWSYIL</sequence>
<dbReference type="EMBL" id="ASHM01009664">
    <property type="protein sequence ID" value="PNY17774.1"/>
    <property type="molecule type" value="Genomic_DNA"/>
</dbReference>
<protein>
    <submittedName>
        <fullName evidence="1">Uncharacterized protein</fullName>
    </submittedName>
</protein>
<dbReference type="AlphaFoldDB" id="A0A2K3PR74"/>
<evidence type="ECO:0000313" key="1">
    <source>
        <dbReference type="EMBL" id="PNY17774.1"/>
    </source>
</evidence>
<gene>
    <name evidence="1" type="ORF">L195_g014526</name>
</gene>
<reference evidence="1 2" key="1">
    <citation type="journal article" date="2014" name="Am. J. Bot.">
        <title>Genome assembly and annotation for red clover (Trifolium pratense; Fabaceae).</title>
        <authorList>
            <person name="Istvanek J."/>
            <person name="Jaros M."/>
            <person name="Krenek A."/>
            <person name="Repkova J."/>
        </authorList>
    </citation>
    <scope>NUCLEOTIDE SEQUENCE [LARGE SCALE GENOMIC DNA]</scope>
    <source>
        <strain evidence="2">cv. Tatra</strain>
        <tissue evidence="1">Young leaves</tissue>
    </source>
</reference>
<evidence type="ECO:0000313" key="2">
    <source>
        <dbReference type="Proteomes" id="UP000236291"/>
    </source>
</evidence>
<organism evidence="1 2">
    <name type="scientific">Trifolium pratense</name>
    <name type="common">Red clover</name>
    <dbReference type="NCBI Taxonomy" id="57577"/>
    <lineage>
        <taxon>Eukaryota</taxon>
        <taxon>Viridiplantae</taxon>
        <taxon>Streptophyta</taxon>
        <taxon>Embryophyta</taxon>
        <taxon>Tracheophyta</taxon>
        <taxon>Spermatophyta</taxon>
        <taxon>Magnoliopsida</taxon>
        <taxon>eudicotyledons</taxon>
        <taxon>Gunneridae</taxon>
        <taxon>Pentapetalae</taxon>
        <taxon>rosids</taxon>
        <taxon>fabids</taxon>
        <taxon>Fabales</taxon>
        <taxon>Fabaceae</taxon>
        <taxon>Papilionoideae</taxon>
        <taxon>50 kb inversion clade</taxon>
        <taxon>NPAAA clade</taxon>
        <taxon>Hologalegina</taxon>
        <taxon>IRL clade</taxon>
        <taxon>Trifolieae</taxon>
        <taxon>Trifolium</taxon>
    </lineage>
</organism>
<name>A0A2K3PR74_TRIPR</name>
<accession>A0A2K3PR74</accession>
<proteinExistence type="predicted"/>
<comment type="caution">
    <text evidence="1">The sequence shown here is derived from an EMBL/GenBank/DDBJ whole genome shotgun (WGS) entry which is preliminary data.</text>
</comment>
<dbReference type="Proteomes" id="UP000236291">
    <property type="component" value="Unassembled WGS sequence"/>
</dbReference>
<reference evidence="1 2" key="2">
    <citation type="journal article" date="2017" name="Front. Plant Sci.">
        <title>Gene Classification and Mining of Molecular Markers Useful in Red Clover (Trifolium pratense) Breeding.</title>
        <authorList>
            <person name="Istvanek J."/>
            <person name="Dluhosova J."/>
            <person name="Dluhos P."/>
            <person name="Patkova L."/>
            <person name="Nedelnik J."/>
            <person name="Repkova J."/>
        </authorList>
    </citation>
    <scope>NUCLEOTIDE SEQUENCE [LARGE SCALE GENOMIC DNA]</scope>
    <source>
        <strain evidence="2">cv. Tatra</strain>
        <tissue evidence="1">Young leaves</tissue>
    </source>
</reference>